<keyword evidence="7" id="KW-1185">Reference proteome</keyword>
<dbReference type="InterPro" id="IPR005517">
    <property type="entry name" value="Transl_elong_EFG/EF2_IV"/>
</dbReference>
<dbReference type="SUPFAM" id="SSF50447">
    <property type="entry name" value="Translation proteins"/>
    <property type="match status" value="1"/>
</dbReference>
<evidence type="ECO:0000256" key="2">
    <source>
        <dbReference type="ARBA" id="ARBA00022917"/>
    </source>
</evidence>
<dbReference type="Pfam" id="PF22042">
    <property type="entry name" value="EF-G_D2"/>
    <property type="match status" value="1"/>
</dbReference>
<dbReference type="EMBL" id="NCKV01000062">
    <property type="protein sequence ID" value="RWS31788.1"/>
    <property type="molecule type" value="Genomic_DNA"/>
</dbReference>
<comment type="caution">
    <text evidence="6">The sequence shown here is derived from an EMBL/GenBank/DDBJ whole genome shotgun (WGS) entry which is preliminary data.</text>
</comment>
<dbReference type="SMART" id="SM00889">
    <property type="entry name" value="EFG_IV"/>
    <property type="match status" value="1"/>
</dbReference>
<dbReference type="InterPro" id="IPR014721">
    <property type="entry name" value="Ribsml_uS5_D2-typ_fold_subgr"/>
</dbReference>
<dbReference type="InterPro" id="IPR027417">
    <property type="entry name" value="P-loop_NTPase"/>
</dbReference>
<protein>
    <submittedName>
        <fullName evidence="6">Ribosome-releasing factor 2-like protein</fullName>
    </submittedName>
</protein>
<gene>
    <name evidence="6" type="ORF">B4U80_07986</name>
</gene>
<dbReference type="CDD" id="cd16262">
    <property type="entry name" value="EFG_III"/>
    <property type="match status" value="1"/>
</dbReference>
<evidence type="ECO:0000256" key="1">
    <source>
        <dbReference type="ARBA" id="ARBA00022741"/>
    </source>
</evidence>
<dbReference type="GO" id="GO:0005759">
    <property type="term" value="C:mitochondrial matrix"/>
    <property type="evidence" value="ECO:0007669"/>
    <property type="project" value="UniProtKB-ARBA"/>
</dbReference>
<dbReference type="FunFam" id="3.30.70.240:FF:000001">
    <property type="entry name" value="Elongation factor G"/>
    <property type="match status" value="1"/>
</dbReference>
<dbReference type="GO" id="GO:0032543">
    <property type="term" value="P:mitochondrial translation"/>
    <property type="evidence" value="ECO:0007669"/>
    <property type="project" value="TreeGrafter"/>
</dbReference>
<sequence>MNARRLRLIIKNYGNYLHRYFSSESADLSRIRTIGVIAHVDAGKTTTTERMLYYSGLTHSIGEVHHGDTITDYLPQERERGITITSAAVNFSWKKHTISLLDTPGHVDFTVEVERCLSVMDGAVVILDSSAGVEAQTATVWRQSDRFQLCKIIYLNKMDKEIANVPLCIKSLRELGSKPVLVHVPMYRNGKFSGVVDVTDMQKYIWSDNSEDGKNFQKTPLESSDSETFDKCCRAREELIETVCEYDTELSEAVISSDNYTTLSSSLILNALRRATIENRIQPVLCGSSYKNIGVQLLMDAVLKYLPSPVEKQVDVVKYYDHNLCVLVFKIIHHKILGALTFARIYSGKLTSASRVYNINRDSFEKVQKLYIPFADEFKEVFSVSAGNIVAISGLRSAVTGDTLTSSVEASNQAKDKYSKDMSIPKEMCQPVLAGIEAPVPVYFCSIEAPSPSKQKELEKALECLQREDPSLTVKSHSEQMVICGMGELHLQIVKDRILKEYKIEAFLGPLQIAYLESTEGTVEENVTVDKTVGGVKNVIDITLRIKHKPGERSKRVKFIPDEESEFKYIRPNHQKAVENGVSLALNNGPILGYPVVDVEVELLYLKTNSKASDAMIAAAASQCVNAALKKSNSFLMEPLMTVDVTLPENHVKQCLLSLSMRRATIGEMESREKYRIVHALVPLSEMDNFSTEMRTSTSGSAILSMNLFGYQKMSEYDQNKAIQSIVGF</sequence>
<dbReference type="InterPro" id="IPR035647">
    <property type="entry name" value="EFG_III/V"/>
</dbReference>
<dbReference type="InterPro" id="IPR000640">
    <property type="entry name" value="EFG_V-like"/>
</dbReference>
<dbReference type="SUPFAM" id="SSF52540">
    <property type="entry name" value="P-loop containing nucleoside triphosphate hydrolases"/>
    <property type="match status" value="1"/>
</dbReference>
<dbReference type="Pfam" id="PF14492">
    <property type="entry name" value="EFG_III"/>
    <property type="match status" value="1"/>
</dbReference>
<dbReference type="STRING" id="299467.A0A443SW86"/>
<accession>A0A443SW86</accession>
<dbReference type="Gene3D" id="3.40.50.300">
    <property type="entry name" value="P-loop containing nucleotide triphosphate hydrolases"/>
    <property type="match status" value="1"/>
</dbReference>
<keyword evidence="2" id="KW-0648">Protein biosynthesis</keyword>
<dbReference type="Gene3D" id="3.30.70.870">
    <property type="entry name" value="Elongation Factor G (Translational Gtpase), domain 3"/>
    <property type="match status" value="1"/>
</dbReference>
<dbReference type="GO" id="GO:0003924">
    <property type="term" value="F:GTPase activity"/>
    <property type="evidence" value="ECO:0007669"/>
    <property type="project" value="InterPro"/>
</dbReference>
<dbReference type="InterPro" id="IPR009000">
    <property type="entry name" value="Transl_B-barrel_sf"/>
</dbReference>
<name>A0A443SW86_9ACAR</name>
<dbReference type="Pfam" id="PF03764">
    <property type="entry name" value="EFG_IV"/>
    <property type="match status" value="1"/>
</dbReference>
<dbReference type="InterPro" id="IPR041095">
    <property type="entry name" value="EFG_II"/>
</dbReference>
<dbReference type="OrthoDB" id="198619at2759"/>
<dbReference type="VEuPathDB" id="VectorBase:LDEU000256"/>
<dbReference type="PRINTS" id="PR00315">
    <property type="entry name" value="ELONGATNFCT"/>
</dbReference>
<dbReference type="InterPro" id="IPR035649">
    <property type="entry name" value="EFG_V"/>
</dbReference>
<dbReference type="GO" id="GO:0005525">
    <property type="term" value="F:GTP binding"/>
    <property type="evidence" value="ECO:0007669"/>
    <property type="project" value="UniProtKB-KW"/>
</dbReference>
<dbReference type="PROSITE" id="PS00301">
    <property type="entry name" value="G_TR_1"/>
    <property type="match status" value="1"/>
</dbReference>
<evidence type="ECO:0000256" key="3">
    <source>
        <dbReference type="ARBA" id="ARBA00023128"/>
    </source>
</evidence>
<keyword evidence="3" id="KW-0496">Mitochondrion</keyword>
<dbReference type="Pfam" id="PF00679">
    <property type="entry name" value="EFG_C"/>
    <property type="match status" value="1"/>
</dbReference>
<dbReference type="CDD" id="cd01886">
    <property type="entry name" value="EF-G"/>
    <property type="match status" value="1"/>
</dbReference>
<dbReference type="InterPro" id="IPR005225">
    <property type="entry name" value="Small_GTP-bd"/>
</dbReference>
<dbReference type="PROSITE" id="PS51722">
    <property type="entry name" value="G_TR_2"/>
    <property type="match status" value="1"/>
</dbReference>
<dbReference type="SMART" id="SM00838">
    <property type="entry name" value="EFG_C"/>
    <property type="match status" value="1"/>
</dbReference>
<reference evidence="6 7" key="1">
    <citation type="journal article" date="2018" name="Gigascience">
        <title>Genomes of trombidid mites reveal novel predicted allergens and laterally-transferred genes associated with secondary metabolism.</title>
        <authorList>
            <person name="Dong X."/>
            <person name="Chaisiri K."/>
            <person name="Xia D."/>
            <person name="Armstrong S.D."/>
            <person name="Fang Y."/>
            <person name="Donnelly M.J."/>
            <person name="Kadowaki T."/>
            <person name="McGarry J.W."/>
            <person name="Darby A.C."/>
            <person name="Makepeace B.L."/>
        </authorList>
    </citation>
    <scope>NUCLEOTIDE SEQUENCE [LARGE SCALE GENOMIC DNA]</scope>
    <source>
        <strain evidence="6">UoL-UT</strain>
    </source>
</reference>
<dbReference type="SUPFAM" id="SSF54980">
    <property type="entry name" value="EF-G C-terminal domain-like"/>
    <property type="match status" value="2"/>
</dbReference>
<evidence type="ECO:0000313" key="6">
    <source>
        <dbReference type="EMBL" id="RWS31788.1"/>
    </source>
</evidence>
<dbReference type="InterPro" id="IPR053905">
    <property type="entry name" value="EF-G-like_DII"/>
</dbReference>
<dbReference type="Gene3D" id="2.40.30.10">
    <property type="entry name" value="Translation factors"/>
    <property type="match status" value="1"/>
</dbReference>
<keyword evidence="4" id="KW-0342">GTP-binding</keyword>
<dbReference type="InterPro" id="IPR009022">
    <property type="entry name" value="EFG_III"/>
</dbReference>
<proteinExistence type="predicted"/>
<dbReference type="InterPro" id="IPR000795">
    <property type="entry name" value="T_Tr_GTP-bd_dom"/>
</dbReference>
<dbReference type="PANTHER" id="PTHR43261:SF1">
    <property type="entry name" value="RIBOSOME-RELEASING FACTOR 2, MITOCHONDRIAL"/>
    <property type="match status" value="1"/>
</dbReference>
<dbReference type="NCBIfam" id="TIGR00231">
    <property type="entry name" value="small_GTP"/>
    <property type="match status" value="1"/>
</dbReference>
<dbReference type="FunFam" id="3.40.50.300:FF:000514">
    <property type="entry name" value="Ribosome-releasing factor 2, mitochondrial"/>
    <property type="match status" value="1"/>
</dbReference>
<dbReference type="CDD" id="cd03713">
    <property type="entry name" value="EFG_mtEFG_C"/>
    <property type="match status" value="1"/>
</dbReference>
<feature type="domain" description="Tr-type G" evidence="5">
    <location>
        <begin position="29"/>
        <end position="310"/>
    </location>
</feature>
<dbReference type="Gene3D" id="3.30.70.240">
    <property type="match status" value="1"/>
</dbReference>
<dbReference type="GO" id="GO:0032790">
    <property type="term" value="P:ribosome disassembly"/>
    <property type="evidence" value="ECO:0007669"/>
    <property type="project" value="TreeGrafter"/>
</dbReference>
<dbReference type="AlphaFoldDB" id="A0A443SW86"/>
<dbReference type="Gene3D" id="3.30.230.10">
    <property type="match status" value="1"/>
</dbReference>
<dbReference type="Pfam" id="PF00009">
    <property type="entry name" value="GTP_EFTU"/>
    <property type="match status" value="1"/>
</dbReference>
<evidence type="ECO:0000259" key="5">
    <source>
        <dbReference type="PROSITE" id="PS51722"/>
    </source>
</evidence>
<organism evidence="6 7">
    <name type="scientific">Leptotrombidium deliense</name>
    <dbReference type="NCBI Taxonomy" id="299467"/>
    <lineage>
        <taxon>Eukaryota</taxon>
        <taxon>Metazoa</taxon>
        <taxon>Ecdysozoa</taxon>
        <taxon>Arthropoda</taxon>
        <taxon>Chelicerata</taxon>
        <taxon>Arachnida</taxon>
        <taxon>Acari</taxon>
        <taxon>Acariformes</taxon>
        <taxon>Trombidiformes</taxon>
        <taxon>Prostigmata</taxon>
        <taxon>Anystina</taxon>
        <taxon>Parasitengona</taxon>
        <taxon>Trombiculoidea</taxon>
        <taxon>Trombiculidae</taxon>
        <taxon>Leptotrombidium</taxon>
    </lineage>
</organism>
<dbReference type="Proteomes" id="UP000288716">
    <property type="component" value="Unassembled WGS sequence"/>
</dbReference>
<evidence type="ECO:0000256" key="4">
    <source>
        <dbReference type="ARBA" id="ARBA00023134"/>
    </source>
</evidence>
<dbReference type="InterPro" id="IPR031157">
    <property type="entry name" value="G_TR_CS"/>
</dbReference>
<dbReference type="SUPFAM" id="SSF54211">
    <property type="entry name" value="Ribosomal protein S5 domain 2-like"/>
    <property type="match status" value="1"/>
</dbReference>
<keyword evidence="1" id="KW-0547">Nucleotide-binding</keyword>
<evidence type="ECO:0000313" key="7">
    <source>
        <dbReference type="Proteomes" id="UP000288716"/>
    </source>
</evidence>
<dbReference type="PANTHER" id="PTHR43261">
    <property type="entry name" value="TRANSLATION ELONGATION FACTOR G-RELATED"/>
    <property type="match status" value="1"/>
</dbReference>
<dbReference type="InterPro" id="IPR020568">
    <property type="entry name" value="Ribosomal_Su5_D2-typ_SF"/>
</dbReference>